<feature type="region of interest" description="Disordered" evidence="12">
    <location>
        <begin position="1"/>
        <end position="20"/>
    </location>
</feature>
<feature type="binding site" evidence="9">
    <location>
        <begin position="59"/>
        <end position="62"/>
    </location>
    <ligand>
        <name>IMP</name>
        <dbReference type="ChEBI" id="CHEBI:58053"/>
    </ligand>
</feature>
<evidence type="ECO:0000313" key="14">
    <source>
        <dbReference type="Proteomes" id="UP000747542"/>
    </source>
</evidence>
<evidence type="ECO:0000256" key="10">
    <source>
        <dbReference type="PROSITE-ProRule" id="PRU10134"/>
    </source>
</evidence>
<feature type="binding site" evidence="9">
    <location>
        <begin position="438"/>
        <end position="440"/>
    </location>
    <ligand>
        <name>GTP</name>
        <dbReference type="ChEBI" id="CHEBI:37565"/>
    </ligand>
</feature>
<dbReference type="NCBIfam" id="TIGR00184">
    <property type="entry name" value="purA"/>
    <property type="match status" value="1"/>
</dbReference>
<dbReference type="InterPro" id="IPR018220">
    <property type="entry name" value="Adenylosuccin_syn_GTP-bd"/>
</dbReference>
<feature type="binding site" evidence="9">
    <location>
        <begin position="323"/>
        <end position="329"/>
    </location>
    <ligand>
        <name>substrate</name>
    </ligand>
</feature>
<keyword evidence="5 9" id="KW-0658">Purine biosynthesis</keyword>
<dbReference type="HAMAP" id="MF_00011">
    <property type="entry name" value="Adenylosucc_synth"/>
    <property type="match status" value="1"/>
</dbReference>
<comment type="caution">
    <text evidence="13">The sequence shown here is derived from an EMBL/GenBank/DDBJ whole genome shotgun (WGS) entry which is preliminary data.</text>
</comment>
<comment type="function">
    <text evidence="9">Plays an important role in the de novo pathway and in the salvage pathway of purine nucleotide biosynthesis. Catalyzes the first commited step in the biosynthesis of AMP from IMP.</text>
</comment>
<evidence type="ECO:0000256" key="9">
    <source>
        <dbReference type="HAMAP-Rule" id="MF_03125"/>
    </source>
</evidence>
<evidence type="ECO:0000256" key="3">
    <source>
        <dbReference type="ARBA" id="ARBA00022723"/>
    </source>
</evidence>
<proteinExistence type="inferred from homology"/>
<sequence>MADVNGVQPESPRKRLRQEPSNKVSVVLGAQWGDEGKGKVVDMLAGSSDVVCRCQGGNNAGHTVVVGDAEYDFHILPSGIINSSAVSVIGNGVVVHLGQMFEEIQKNETKGLKDWQKRLIVSERSHIVFDFHQSVDGLQEQERSKDSSGTKSLGTTKKGIGPCYSSKAGRHGLRMADLLGDFSVFEQRLRNLVDSHKRMFPELTVDVEEEVRKYKGYAERMRPLVANTVAYIHKCLQGDKKVLVEGANAAMLDIDFGTYPYVTSSNCSIGGVCTGLGIPPQYIGEVYGVVKAYTTRVGVGAFPTELDDDIGKLLQNRGAEFGVTTGRPRRCGWLDVVLLRHTNMVNGYTAIALTKLDILDVLKEIKIGVGYLKRNGEKMEHFPANMGELEDIKVEYIIMPGWQQDTAQCRTYEELPQNARNYVEKIEELVCVPVKWIGVGKSRASMITIF</sequence>
<protein>
    <recommendedName>
        <fullName evidence="9 11">Adenylosuccinate synthetase</fullName>
        <shortName evidence="9">AMPSase</shortName>
        <shortName evidence="9">AdSS</shortName>
        <ecNumber evidence="9 11">6.3.4.4</ecNumber>
    </recommendedName>
    <alternativeName>
        <fullName evidence="9">IMP--aspartate ligase</fullName>
    </alternativeName>
</protein>
<feature type="binding site" evidence="9">
    <location>
        <position position="34"/>
    </location>
    <ligand>
        <name>Mg(2+)</name>
        <dbReference type="ChEBI" id="CHEBI:18420"/>
    </ligand>
</feature>
<dbReference type="PROSITE" id="PS00513">
    <property type="entry name" value="ADENYLOSUCCIN_SYN_2"/>
    <property type="match status" value="1"/>
</dbReference>
<comment type="similarity">
    <text evidence="9 11">Belongs to the adenylosuccinate synthetase family.</text>
</comment>
<dbReference type="EMBL" id="JAHLQT010026447">
    <property type="protein sequence ID" value="KAG7163657.1"/>
    <property type="molecule type" value="Genomic_DNA"/>
</dbReference>
<name>A0A8J5MUD3_HOMAM</name>
<keyword evidence="3 9" id="KW-0479">Metal-binding</keyword>
<dbReference type="PROSITE" id="PS01266">
    <property type="entry name" value="ADENYLOSUCCIN_SYN_1"/>
    <property type="match status" value="1"/>
</dbReference>
<dbReference type="GO" id="GO:0005525">
    <property type="term" value="F:GTP binding"/>
    <property type="evidence" value="ECO:0007669"/>
    <property type="project" value="UniProtKB-UniRule"/>
</dbReference>
<evidence type="ECO:0000256" key="4">
    <source>
        <dbReference type="ARBA" id="ARBA00022741"/>
    </source>
</evidence>
<evidence type="ECO:0000256" key="7">
    <source>
        <dbReference type="ARBA" id="ARBA00023134"/>
    </source>
</evidence>
<dbReference type="GO" id="GO:0000287">
    <property type="term" value="F:magnesium ion binding"/>
    <property type="evidence" value="ECO:0007669"/>
    <property type="project" value="UniProtKB-UniRule"/>
</dbReference>
<feature type="binding site" evidence="9">
    <location>
        <position position="156"/>
    </location>
    <ligand>
        <name>IMP</name>
        <dbReference type="ChEBI" id="CHEBI:58053"/>
    </ligand>
</feature>
<dbReference type="GO" id="GO:0046040">
    <property type="term" value="P:IMP metabolic process"/>
    <property type="evidence" value="ECO:0007669"/>
    <property type="project" value="TreeGrafter"/>
</dbReference>
<keyword evidence="2 9" id="KW-0436">Ligase</keyword>
<feature type="compositionally biased region" description="Basic and acidic residues" evidence="12">
    <location>
        <begin position="11"/>
        <end position="20"/>
    </location>
</feature>
<dbReference type="GO" id="GO:0004019">
    <property type="term" value="F:adenylosuccinate synthase activity"/>
    <property type="evidence" value="ECO:0007669"/>
    <property type="project" value="UniProtKB-UniRule"/>
</dbReference>
<dbReference type="SMART" id="SM00788">
    <property type="entry name" value="Adenylsucc_synt"/>
    <property type="match status" value="1"/>
</dbReference>
<evidence type="ECO:0000256" key="1">
    <source>
        <dbReference type="ARBA" id="ARBA00011738"/>
    </source>
</evidence>
<feature type="active site" description="Proton acceptor" evidence="9">
    <location>
        <position position="34"/>
    </location>
</feature>
<dbReference type="InterPro" id="IPR001114">
    <property type="entry name" value="Adenylosuccinate_synthetase"/>
</dbReference>
<feature type="binding site" evidence="9">
    <location>
        <begin position="34"/>
        <end position="37"/>
    </location>
    <ligand>
        <name>IMP</name>
        <dbReference type="ChEBI" id="CHEBI:58053"/>
    </ligand>
</feature>
<feature type="active site" description="Proton donor" evidence="9">
    <location>
        <position position="62"/>
    </location>
</feature>
<keyword evidence="6 9" id="KW-0460">Magnesium</keyword>
<dbReference type="NCBIfam" id="NF002223">
    <property type="entry name" value="PRK01117.1"/>
    <property type="match status" value="1"/>
</dbReference>
<dbReference type="FunFam" id="1.10.300.10:FF:000002">
    <property type="entry name" value="Adenylosuccinate synthetase, chloroplastic"/>
    <property type="match status" value="1"/>
</dbReference>
<dbReference type="Proteomes" id="UP000747542">
    <property type="component" value="Unassembled WGS sequence"/>
</dbReference>
<gene>
    <name evidence="13" type="primary">adssl1a-L</name>
    <name evidence="13" type="ORF">Hamer_G002880</name>
</gene>
<feature type="binding site" evidence="9">
    <location>
        <begin position="355"/>
        <end position="357"/>
    </location>
    <ligand>
        <name>GTP</name>
        <dbReference type="ChEBI" id="CHEBI:37565"/>
    </ligand>
</feature>
<comment type="catalytic activity">
    <reaction evidence="8 9 11">
        <text>IMP + L-aspartate + GTP = N(6)-(1,2-dicarboxyethyl)-AMP + GDP + phosphate + 2 H(+)</text>
        <dbReference type="Rhea" id="RHEA:15753"/>
        <dbReference type="ChEBI" id="CHEBI:15378"/>
        <dbReference type="ChEBI" id="CHEBI:29991"/>
        <dbReference type="ChEBI" id="CHEBI:37565"/>
        <dbReference type="ChEBI" id="CHEBI:43474"/>
        <dbReference type="ChEBI" id="CHEBI:57567"/>
        <dbReference type="ChEBI" id="CHEBI:58053"/>
        <dbReference type="ChEBI" id="CHEBI:58189"/>
        <dbReference type="EC" id="6.3.4.4"/>
    </reaction>
</comment>
<dbReference type="EC" id="6.3.4.4" evidence="9 11"/>
<keyword evidence="7 9" id="KW-0342">GTP-binding</keyword>
<keyword evidence="14" id="KW-1185">Reference proteome</keyword>
<evidence type="ECO:0000256" key="12">
    <source>
        <dbReference type="SAM" id="MobiDB-lite"/>
    </source>
</evidence>
<dbReference type="GO" id="GO:0005737">
    <property type="term" value="C:cytoplasm"/>
    <property type="evidence" value="ECO:0007669"/>
    <property type="project" value="UniProtKB-SubCell"/>
</dbReference>
<feature type="binding site" evidence="9">
    <location>
        <position position="263"/>
    </location>
    <ligand>
        <name>IMP</name>
        <dbReference type="ChEBI" id="CHEBI:58053"/>
    </ligand>
</feature>
<dbReference type="CDD" id="cd03108">
    <property type="entry name" value="AdSS"/>
    <property type="match status" value="1"/>
</dbReference>
<evidence type="ECO:0000256" key="6">
    <source>
        <dbReference type="ARBA" id="ARBA00022842"/>
    </source>
</evidence>
<keyword evidence="9" id="KW-0963">Cytoplasm</keyword>
<dbReference type="Pfam" id="PF00709">
    <property type="entry name" value="Adenylsucc_synt"/>
    <property type="match status" value="1"/>
</dbReference>
<comment type="pathway">
    <text evidence="9 11">Purine metabolism; AMP biosynthesis via de novo pathway; AMP from IMP: step 1/2.</text>
</comment>
<organism evidence="13 14">
    <name type="scientific">Homarus americanus</name>
    <name type="common">American lobster</name>
    <dbReference type="NCBI Taxonomy" id="6706"/>
    <lineage>
        <taxon>Eukaryota</taxon>
        <taxon>Metazoa</taxon>
        <taxon>Ecdysozoa</taxon>
        <taxon>Arthropoda</taxon>
        <taxon>Crustacea</taxon>
        <taxon>Multicrustacea</taxon>
        <taxon>Malacostraca</taxon>
        <taxon>Eumalacostraca</taxon>
        <taxon>Eucarida</taxon>
        <taxon>Decapoda</taxon>
        <taxon>Pleocyemata</taxon>
        <taxon>Astacidea</taxon>
        <taxon>Nephropoidea</taxon>
        <taxon>Nephropidae</taxon>
        <taxon>Homarus</taxon>
    </lineage>
</organism>
<dbReference type="PANTHER" id="PTHR11846:SF0">
    <property type="entry name" value="ADENYLOSUCCINATE SYNTHETASE"/>
    <property type="match status" value="1"/>
</dbReference>
<dbReference type="GO" id="GO:0044208">
    <property type="term" value="P:'de novo' AMP biosynthetic process"/>
    <property type="evidence" value="ECO:0007669"/>
    <property type="project" value="UniProtKB-UniRule"/>
</dbReference>
<reference evidence="13" key="1">
    <citation type="journal article" date="2021" name="Sci. Adv.">
        <title>The American lobster genome reveals insights on longevity, neural, and immune adaptations.</title>
        <authorList>
            <person name="Polinski J.M."/>
            <person name="Zimin A.V."/>
            <person name="Clark K.F."/>
            <person name="Kohn A.B."/>
            <person name="Sadowski N."/>
            <person name="Timp W."/>
            <person name="Ptitsyn A."/>
            <person name="Khanna P."/>
            <person name="Romanova D.Y."/>
            <person name="Williams P."/>
            <person name="Greenwood S.J."/>
            <person name="Moroz L.L."/>
            <person name="Walt D.R."/>
            <person name="Bodnar A.G."/>
        </authorList>
    </citation>
    <scope>NUCLEOTIDE SEQUENCE</scope>
    <source>
        <strain evidence="13">GMGI-L3</strain>
    </source>
</reference>
<accession>A0A8J5MUD3</accession>
<dbReference type="FunFam" id="3.90.170.10:FF:000001">
    <property type="entry name" value="Adenylosuccinate synthetase"/>
    <property type="match status" value="1"/>
</dbReference>
<feature type="binding site" evidence="9">
    <location>
        <position position="329"/>
    </location>
    <ligand>
        <name>GTP</name>
        <dbReference type="ChEBI" id="CHEBI:37565"/>
    </ligand>
</feature>
<dbReference type="UniPathway" id="UPA00075">
    <property type="reaction ID" value="UER00335"/>
</dbReference>
<evidence type="ECO:0000313" key="13">
    <source>
        <dbReference type="EMBL" id="KAG7163657.1"/>
    </source>
</evidence>
<keyword evidence="4 9" id="KW-0547">Nucleotide-binding</keyword>
<evidence type="ECO:0000256" key="5">
    <source>
        <dbReference type="ARBA" id="ARBA00022755"/>
    </source>
</evidence>
<feature type="binding site" evidence="9">
    <location>
        <begin position="61"/>
        <end position="63"/>
    </location>
    <ligand>
        <name>GTP</name>
        <dbReference type="ChEBI" id="CHEBI:37565"/>
    </ligand>
</feature>
<feature type="binding site" evidence="9">
    <location>
        <position position="248"/>
    </location>
    <ligand>
        <name>IMP</name>
        <dbReference type="ChEBI" id="CHEBI:58053"/>
    </ligand>
</feature>
<comment type="function">
    <text evidence="11">Plays an important role in the de novo pathway of purine nucleotide biosynthesis.</text>
</comment>
<feature type="binding site" evidence="9">
    <location>
        <position position="327"/>
    </location>
    <ligand>
        <name>IMP</name>
        <dbReference type="ChEBI" id="CHEBI:58053"/>
    </ligand>
</feature>
<dbReference type="InterPro" id="IPR033128">
    <property type="entry name" value="Adenylosuccin_syn_Lys_AS"/>
</dbReference>
<evidence type="ECO:0000256" key="8">
    <source>
        <dbReference type="ARBA" id="ARBA00050432"/>
    </source>
</evidence>
<evidence type="ECO:0000256" key="11">
    <source>
        <dbReference type="RuleBase" id="RU000520"/>
    </source>
</evidence>
<feature type="binding site" evidence="9">
    <location>
        <position position="170"/>
    </location>
    <ligand>
        <name>IMP</name>
        <dbReference type="ChEBI" id="CHEBI:58053"/>
        <note>ligand shared between dimeric partners</note>
    </ligand>
</feature>
<comment type="subcellular location">
    <subcellularLocation>
        <location evidence="9">Cytoplasm</location>
    </subcellularLocation>
</comment>
<feature type="active site" evidence="10">
    <location>
        <position position="167"/>
    </location>
</feature>
<dbReference type="AlphaFoldDB" id="A0A8J5MUD3"/>
<feature type="region of interest" description="Disordered" evidence="12">
    <location>
        <begin position="139"/>
        <end position="158"/>
    </location>
</feature>
<feature type="binding site" evidence="9">
    <location>
        <position position="61"/>
    </location>
    <ligand>
        <name>Mg(2+)</name>
        <dbReference type="ChEBI" id="CHEBI:18420"/>
    </ligand>
</feature>
<dbReference type="OrthoDB" id="10265645at2759"/>
<dbReference type="PANTHER" id="PTHR11846">
    <property type="entry name" value="ADENYLOSUCCINATE SYNTHETASE"/>
    <property type="match status" value="1"/>
</dbReference>
<evidence type="ECO:0000256" key="2">
    <source>
        <dbReference type="ARBA" id="ARBA00022598"/>
    </source>
</evidence>
<comment type="cofactor">
    <cofactor evidence="9">
        <name>Mg(2+)</name>
        <dbReference type="ChEBI" id="CHEBI:18420"/>
    </cofactor>
    <text evidence="9">Binds 1 Mg(2+) ion per subunit.</text>
</comment>
<feature type="binding site" evidence="9">
    <location>
        <begin position="33"/>
        <end position="39"/>
    </location>
    <ligand>
        <name>GTP</name>
        <dbReference type="ChEBI" id="CHEBI:37565"/>
    </ligand>
</feature>
<comment type="subunit">
    <text evidence="1 9">Homodimer.</text>
</comment>